<dbReference type="PROSITE" id="PS50929">
    <property type="entry name" value="ABC_TM1F"/>
    <property type="match status" value="1"/>
</dbReference>
<dbReference type="AlphaFoldDB" id="A0A916WW88"/>
<dbReference type="SUPFAM" id="SSF52540">
    <property type="entry name" value="P-loop containing nucleoside triphosphate hydrolases"/>
    <property type="match status" value="1"/>
</dbReference>
<organism evidence="12 13">
    <name type="scientific">Roseibium aquae</name>
    <dbReference type="NCBI Taxonomy" id="1323746"/>
    <lineage>
        <taxon>Bacteria</taxon>
        <taxon>Pseudomonadati</taxon>
        <taxon>Pseudomonadota</taxon>
        <taxon>Alphaproteobacteria</taxon>
        <taxon>Hyphomicrobiales</taxon>
        <taxon>Stappiaceae</taxon>
        <taxon>Roseibium</taxon>
    </lineage>
</organism>
<dbReference type="PANTHER" id="PTHR43394:SF1">
    <property type="entry name" value="ATP-BINDING CASSETTE SUB-FAMILY B MEMBER 10, MITOCHONDRIAL"/>
    <property type="match status" value="1"/>
</dbReference>
<keyword evidence="7 9" id="KW-0472">Membrane</keyword>
<dbReference type="PROSITE" id="PS00211">
    <property type="entry name" value="ABC_TRANSPORTER_1"/>
    <property type="match status" value="1"/>
</dbReference>
<evidence type="ECO:0000256" key="2">
    <source>
        <dbReference type="ARBA" id="ARBA00005417"/>
    </source>
</evidence>
<evidence type="ECO:0000256" key="3">
    <source>
        <dbReference type="ARBA" id="ARBA00022692"/>
    </source>
</evidence>
<dbReference type="InterPro" id="IPR011527">
    <property type="entry name" value="ABC1_TM_dom"/>
</dbReference>
<dbReference type="InterPro" id="IPR039421">
    <property type="entry name" value="Type_1_exporter"/>
</dbReference>
<name>A0A916WW88_9HYPH</name>
<feature type="transmembrane region" description="Helical" evidence="9">
    <location>
        <begin position="187"/>
        <end position="206"/>
    </location>
</feature>
<dbReference type="InterPro" id="IPR003593">
    <property type="entry name" value="AAA+_ATPase"/>
</dbReference>
<protein>
    <submittedName>
        <fullName evidence="12">Multidrug ABC transporter ATP-binding protein</fullName>
    </submittedName>
</protein>
<reference evidence="12" key="1">
    <citation type="journal article" date="2014" name="Int. J. Syst. Evol. Microbiol.">
        <title>Complete genome sequence of Corynebacterium casei LMG S-19264T (=DSM 44701T), isolated from a smear-ripened cheese.</title>
        <authorList>
            <consortium name="US DOE Joint Genome Institute (JGI-PGF)"/>
            <person name="Walter F."/>
            <person name="Albersmeier A."/>
            <person name="Kalinowski J."/>
            <person name="Ruckert C."/>
        </authorList>
    </citation>
    <scope>NUCLEOTIDE SEQUENCE</scope>
    <source>
        <strain evidence="12">CGMCC 1.12426</strain>
    </source>
</reference>
<dbReference type="SMART" id="SM00382">
    <property type="entry name" value="AAA"/>
    <property type="match status" value="1"/>
</dbReference>
<dbReference type="Pfam" id="PF00664">
    <property type="entry name" value="ABC_membrane"/>
    <property type="match status" value="1"/>
</dbReference>
<evidence type="ECO:0000313" key="12">
    <source>
        <dbReference type="EMBL" id="GGB34833.1"/>
    </source>
</evidence>
<evidence type="ECO:0000259" key="11">
    <source>
        <dbReference type="PROSITE" id="PS50929"/>
    </source>
</evidence>
<feature type="transmembrane region" description="Helical" evidence="9">
    <location>
        <begin position="158"/>
        <end position="181"/>
    </location>
</feature>
<dbReference type="PANTHER" id="PTHR43394">
    <property type="entry name" value="ATP-DEPENDENT PERMEASE MDL1, MITOCHONDRIAL"/>
    <property type="match status" value="1"/>
</dbReference>
<dbReference type="GO" id="GO:0015421">
    <property type="term" value="F:ABC-type oligopeptide transporter activity"/>
    <property type="evidence" value="ECO:0007669"/>
    <property type="project" value="TreeGrafter"/>
</dbReference>
<reference evidence="12" key="2">
    <citation type="submission" date="2020-09" db="EMBL/GenBank/DDBJ databases">
        <authorList>
            <person name="Sun Q."/>
            <person name="Zhou Y."/>
        </authorList>
    </citation>
    <scope>NUCLEOTIDE SEQUENCE</scope>
    <source>
        <strain evidence="12">CGMCC 1.12426</strain>
    </source>
</reference>
<dbReference type="InterPro" id="IPR003439">
    <property type="entry name" value="ABC_transporter-like_ATP-bd"/>
</dbReference>
<dbReference type="PROSITE" id="PS50893">
    <property type="entry name" value="ABC_TRANSPORTER_2"/>
    <property type="match status" value="1"/>
</dbReference>
<accession>A0A916WW88</accession>
<feature type="domain" description="ABC transporter" evidence="10">
    <location>
        <begin position="364"/>
        <end position="603"/>
    </location>
</feature>
<feature type="transmembrane region" description="Helical" evidence="9">
    <location>
        <begin position="304"/>
        <end position="329"/>
    </location>
</feature>
<dbReference type="InterPro" id="IPR017871">
    <property type="entry name" value="ABC_transporter-like_CS"/>
</dbReference>
<evidence type="ECO:0000256" key="6">
    <source>
        <dbReference type="ARBA" id="ARBA00022989"/>
    </source>
</evidence>
<feature type="domain" description="ABC transmembrane type-1" evidence="11">
    <location>
        <begin position="43"/>
        <end position="337"/>
    </location>
</feature>
<dbReference type="GO" id="GO:0005524">
    <property type="term" value="F:ATP binding"/>
    <property type="evidence" value="ECO:0007669"/>
    <property type="project" value="UniProtKB-KW"/>
</dbReference>
<evidence type="ECO:0000313" key="13">
    <source>
        <dbReference type="Proteomes" id="UP000605148"/>
    </source>
</evidence>
<dbReference type="InterPro" id="IPR036640">
    <property type="entry name" value="ABC1_TM_sf"/>
</dbReference>
<comment type="similarity">
    <text evidence="2">Belongs to the ABC transporter superfamily.</text>
</comment>
<evidence type="ECO:0000256" key="5">
    <source>
        <dbReference type="ARBA" id="ARBA00022840"/>
    </source>
</evidence>
<dbReference type="SUPFAM" id="SSF90123">
    <property type="entry name" value="ABC transporter transmembrane region"/>
    <property type="match status" value="1"/>
</dbReference>
<comment type="caution">
    <text evidence="12">The sequence shown here is derived from an EMBL/GenBank/DDBJ whole genome shotgun (WGS) entry which is preliminary data.</text>
</comment>
<feature type="transmembrane region" description="Helical" evidence="9">
    <location>
        <begin position="86"/>
        <end position="107"/>
    </location>
</feature>
<dbReference type="Gene3D" id="3.40.50.300">
    <property type="entry name" value="P-loop containing nucleotide triphosphate hydrolases"/>
    <property type="match status" value="1"/>
</dbReference>
<dbReference type="EMBL" id="BMFA01000001">
    <property type="protein sequence ID" value="GGB34833.1"/>
    <property type="molecule type" value="Genomic_DNA"/>
</dbReference>
<evidence type="ECO:0000259" key="10">
    <source>
        <dbReference type="PROSITE" id="PS50893"/>
    </source>
</evidence>
<evidence type="ECO:0000256" key="1">
    <source>
        <dbReference type="ARBA" id="ARBA00004651"/>
    </source>
</evidence>
<keyword evidence="4" id="KW-0547">Nucleotide-binding</keyword>
<dbReference type="FunFam" id="3.40.50.300:FF:000218">
    <property type="entry name" value="Multidrug ABC transporter ATP-binding protein"/>
    <property type="match status" value="1"/>
</dbReference>
<comment type="function">
    <text evidence="8">Part of an ABC transporter complex. Transmembrane domains (TMD) form a pore in the inner membrane and the ATP-binding domain (NBD) is responsible for energy generation.</text>
</comment>
<dbReference type="Pfam" id="PF00005">
    <property type="entry name" value="ABC_tran"/>
    <property type="match status" value="1"/>
</dbReference>
<evidence type="ECO:0000256" key="9">
    <source>
        <dbReference type="SAM" id="Phobius"/>
    </source>
</evidence>
<keyword evidence="13" id="KW-1185">Reference proteome</keyword>
<dbReference type="InterPro" id="IPR027417">
    <property type="entry name" value="P-loop_NTPase"/>
</dbReference>
<dbReference type="Gene3D" id="1.20.1560.10">
    <property type="entry name" value="ABC transporter type 1, transmembrane domain"/>
    <property type="match status" value="1"/>
</dbReference>
<dbReference type="GO" id="GO:0016887">
    <property type="term" value="F:ATP hydrolysis activity"/>
    <property type="evidence" value="ECO:0007669"/>
    <property type="project" value="InterPro"/>
</dbReference>
<gene>
    <name evidence="12" type="ORF">GCM10011316_03650</name>
</gene>
<feature type="transmembrane region" description="Helical" evidence="9">
    <location>
        <begin position="271"/>
        <end position="292"/>
    </location>
</feature>
<dbReference type="OrthoDB" id="9808328at2"/>
<evidence type="ECO:0000256" key="7">
    <source>
        <dbReference type="ARBA" id="ARBA00023136"/>
    </source>
</evidence>
<feature type="transmembrane region" description="Helical" evidence="9">
    <location>
        <begin position="42"/>
        <end position="66"/>
    </location>
</feature>
<dbReference type="Proteomes" id="UP000605148">
    <property type="component" value="Unassembled WGS sequence"/>
</dbReference>
<proteinExistence type="inferred from homology"/>
<sequence length="616" mass="68052">MRPVFELFEKWIDPFREPLDTAPPRGGLAFLMYFILQVRWPFVLMLVLGGLTAIVEVAIYSFIGQIVDMLEQGTRDTLFETHGPTLLGMAFVVLVLRAGVAILTALVEEQTVVPGFFNLVRWQSHQQVMRQSLSYFHDDFSGRISQKVWQAGQSAGDFMVTLLQVVWYIVIYAISTLVLVGDLDWRLGMLVAVWIAGFCIVARIFVPRVRQRAKDVAHAGSGVSGQLVDTYANIQTVKLFGSVPRENEGVRANFEIFLSEIRRFTRVLTSVRAVMALLNGTMLVAIAAAALVSWQQGLISTGHVALTLGLILRLNLLLGRLLGLLNTLFRSFGTLQDSMDMIVRPVVLRDADEASELKVSRGKIQFQSVCFHYGKSGGVINGLDLTILPGERVGIVGPSGAGKSTLLNLLLRFYDPEAGRILIDGTDIAHVTQQSLRHQIGMVTQDVSLLHRSVRDNILYGSPDASEERLMDAARRARILDFIPALEDRKGRRGFDAHVGERGVKLSGGQRQRIAIARVLLKNAPILVLDEATSALDSEVEAAIQDSLHGLMQGKTVIVIAHRLSTIAELDRLVVMEEGRIVETGTHDRLLEQGGLYAQLWLRQSGGFLSTGQLTR</sequence>
<comment type="subcellular location">
    <subcellularLocation>
        <location evidence="1">Cell membrane</location>
        <topology evidence="1">Multi-pass membrane protein</topology>
    </subcellularLocation>
</comment>
<keyword evidence="6 9" id="KW-1133">Transmembrane helix</keyword>
<dbReference type="RefSeq" id="WP_150493855.1">
    <property type="nucleotide sequence ID" value="NZ_BMFA01000001.1"/>
</dbReference>
<keyword evidence="5 12" id="KW-0067">ATP-binding</keyword>
<dbReference type="GO" id="GO:0005886">
    <property type="term" value="C:plasma membrane"/>
    <property type="evidence" value="ECO:0007669"/>
    <property type="project" value="UniProtKB-SubCell"/>
</dbReference>
<evidence type="ECO:0000256" key="8">
    <source>
        <dbReference type="ARBA" id="ARBA00024725"/>
    </source>
</evidence>
<keyword evidence="3 9" id="KW-0812">Transmembrane</keyword>
<evidence type="ECO:0000256" key="4">
    <source>
        <dbReference type="ARBA" id="ARBA00022741"/>
    </source>
</evidence>